<dbReference type="Proteomes" id="UP001234178">
    <property type="component" value="Unassembled WGS sequence"/>
</dbReference>
<evidence type="ECO:0000313" key="3">
    <source>
        <dbReference type="Proteomes" id="UP001234178"/>
    </source>
</evidence>
<organism evidence="2 3">
    <name type="scientific">Daphnia magna</name>
    <dbReference type="NCBI Taxonomy" id="35525"/>
    <lineage>
        <taxon>Eukaryota</taxon>
        <taxon>Metazoa</taxon>
        <taxon>Ecdysozoa</taxon>
        <taxon>Arthropoda</taxon>
        <taxon>Crustacea</taxon>
        <taxon>Branchiopoda</taxon>
        <taxon>Diplostraca</taxon>
        <taxon>Cladocera</taxon>
        <taxon>Anomopoda</taxon>
        <taxon>Daphniidae</taxon>
        <taxon>Daphnia</taxon>
    </lineage>
</organism>
<gene>
    <name evidence="2" type="ORF">OUZ56_023270</name>
</gene>
<proteinExistence type="predicted"/>
<sequence>MKKVRLIIEPEKREESGDEGYASFGYDNHRNWMVLWSPLTAGQAEDEGQNTERESSAKELAPQWGALTSPQPVPSHSCPNHFCTNRKSLPKILKKDGWFLRPITTTR</sequence>
<protein>
    <submittedName>
        <fullName evidence="2">Uncharacterized protein</fullName>
    </submittedName>
</protein>
<dbReference type="EMBL" id="JAOYFB010000039">
    <property type="protein sequence ID" value="KAK4030281.1"/>
    <property type="molecule type" value="Genomic_DNA"/>
</dbReference>
<evidence type="ECO:0000313" key="2">
    <source>
        <dbReference type="EMBL" id="KAK4030281.1"/>
    </source>
</evidence>
<feature type="compositionally biased region" description="Basic and acidic residues" evidence="1">
    <location>
        <begin position="1"/>
        <end position="15"/>
    </location>
</feature>
<evidence type="ECO:0000256" key="1">
    <source>
        <dbReference type="SAM" id="MobiDB-lite"/>
    </source>
</evidence>
<reference evidence="2 3" key="1">
    <citation type="journal article" date="2023" name="Nucleic Acids Res.">
        <title>The hologenome of Daphnia magna reveals possible DNA methylation and microbiome-mediated evolution of the host genome.</title>
        <authorList>
            <person name="Chaturvedi A."/>
            <person name="Li X."/>
            <person name="Dhandapani V."/>
            <person name="Marshall H."/>
            <person name="Kissane S."/>
            <person name="Cuenca-Cambronero M."/>
            <person name="Asole G."/>
            <person name="Calvet F."/>
            <person name="Ruiz-Romero M."/>
            <person name="Marangio P."/>
            <person name="Guigo R."/>
            <person name="Rago D."/>
            <person name="Mirbahai L."/>
            <person name="Eastwood N."/>
            <person name="Colbourne J.K."/>
            <person name="Zhou J."/>
            <person name="Mallon E."/>
            <person name="Orsini L."/>
        </authorList>
    </citation>
    <scope>NUCLEOTIDE SEQUENCE [LARGE SCALE GENOMIC DNA]</scope>
    <source>
        <strain evidence="2">LRV0_1</strain>
    </source>
</reference>
<keyword evidence="3" id="KW-1185">Reference proteome</keyword>
<feature type="region of interest" description="Disordered" evidence="1">
    <location>
        <begin position="41"/>
        <end position="79"/>
    </location>
</feature>
<feature type="region of interest" description="Disordered" evidence="1">
    <location>
        <begin position="1"/>
        <end position="21"/>
    </location>
</feature>
<accession>A0ABR0AYS3</accession>
<name>A0ABR0AYS3_9CRUS</name>
<comment type="caution">
    <text evidence="2">The sequence shown here is derived from an EMBL/GenBank/DDBJ whole genome shotgun (WGS) entry which is preliminary data.</text>
</comment>